<evidence type="ECO:0000256" key="1">
    <source>
        <dbReference type="SAM" id="MobiDB-lite"/>
    </source>
</evidence>
<name>A0AAD6YLX9_9AGAR</name>
<dbReference type="AlphaFoldDB" id="A0AAD6YLX9"/>
<evidence type="ECO:0000313" key="2">
    <source>
        <dbReference type="EMBL" id="KAJ7223318.1"/>
    </source>
</evidence>
<feature type="compositionally biased region" description="Low complexity" evidence="1">
    <location>
        <begin position="332"/>
        <end position="344"/>
    </location>
</feature>
<proteinExistence type="predicted"/>
<reference evidence="2" key="1">
    <citation type="submission" date="2023-03" db="EMBL/GenBank/DDBJ databases">
        <title>Massive genome expansion in bonnet fungi (Mycena s.s.) driven by repeated elements and novel gene families across ecological guilds.</title>
        <authorList>
            <consortium name="Lawrence Berkeley National Laboratory"/>
            <person name="Harder C.B."/>
            <person name="Miyauchi S."/>
            <person name="Viragh M."/>
            <person name="Kuo A."/>
            <person name="Thoen E."/>
            <person name="Andreopoulos B."/>
            <person name="Lu D."/>
            <person name="Skrede I."/>
            <person name="Drula E."/>
            <person name="Henrissat B."/>
            <person name="Morin E."/>
            <person name="Kohler A."/>
            <person name="Barry K."/>
            <person name="LaButti K."/>
            <person name="Morin E."/>
            <person name="Salamov A."/>
            <person name="Lipzen A."/>
            <person name="Mereny Z."/>
            <person name="Hegedus B."/>
            <person name="Baldrian P."/>
            <person name="Stursova M."/>
            <person name="Weitz H."/>
            <person name="Taylor A."/>
            <person name="Grigoriev I.V."/>
            <person name="Nagy L.G."/>
            <person name="Martin F."/>
            <person name="Kauserud H."/>
        </authorList>
    </citation>
    <scope>NUCLEOTIDE SEQUENCE</scope>
    <source>
        <strain evidence="2">9144</strain>
    </source>
</reference>
<feature type="region of interest" description="Disordered" evidence="1">
    <location>
        <begin position="312"/>
        <end position="344"/>
    </location>
</feature>
<accession>A0AAD6YLX9</accession>
<dbReference type="EMBL" id="JARJCW010000006">
    <property type="protein sequence ID" value="KAJ7223318.1"/>
    <property type="molecule type" value="Genomic_DNA"/>
</dbReference>
<organism evidence="2 3">
    <name type="scientific">Mycena pura</name>
    <dbReference type="NCBI Taxonomy" id="153505"/>
    <lineage>
        <taxon>Eukaryota</taxon>
        <taxon>Fungi</taxon>
        <taxon>Dikarya</taxon>
        <taxon>Basidiomycota</taxon>
        <taxon>Agaricomycotina</taxon>
        <taxon>Agaricomycetes</taxon>
        <taxon>Agaricomycetidae</taxon>
        <taxon>Agaricales</taxon>
        <taxon>Marasmiineae</taxon>
        <taxon>Mycenaceae</taxon>
        <taxon>Mycena</taxon>
    </lineage>
</organism>
<keyword evidence="3" id="KW-1185">Reference proteome</keyword>
<comment type="caution">
    <text evidence="2">The sequence shown here is derived from an EMBL/GenBank/DDBJ whole genome shotgun (WGS) entry which is preliminary data.</text>
</comment>
<feature type="compositionally biased region" description="Polar residues" evidence="1">
    <location>
        <begin position="375"/>
        <end position="389"/>
    </location>
</feature>
<dbReference type="Proteomes" id="UP001219525">
    <property type="component" value="Unassembled WGS sequence"/>
</dbReference>
<evidence type="ECO:0000313" key="3">
    <source>
        <dbReference type="Proteomes" id="UP001219525"/>
    </source>
</evidence>
<gene>
    <name evidence="2" type="ORF">GGX14DRAFT_352336</name>
</gene>
<sequence length="689" mass="77474">MSLDLLRNRNTADSLGPFDGEVAALARISGDYCFITTHADYVPAVPSLQLPHAVFLRADMRYGTDDPTLWPQQWTEAYCHLPAIPAKNSRPELDVMWWDPSPHDFIVGSAVTRGLGRLHHRCMGRFLPPITDLVERCQALMRTSKAPLSPLFGQLINNILLWTEQLQTLPTKYTKMVFGVTSLQRAVLELTALYDYTTIYRPRMLDYNAAAPAGTPIANCVGAFTTVPTVAQQMWAARLPVWFIRPTYVFDSENILAVVELQQPAFSVPDERCEQTPGVVYSGNSTSAKIEAIHHAAVHMPWYRDPFETDTKIRRQSPSPQPAAPIPSTTCSVSSGSIPVASSSNNQAARYSPCRFLITRTQYLANAHLAPDPSQAPQKNVTKTYSGSRKAQKAKHPTKIARDKFKHLEVDEMPPAISSWADALAQVDQSVMPFTNNPADRRYVLPDPGIFGNTTPERRRRYIHHWQLLSDGFIFMLSQSDSPQLMSAQGWRDILDGLTTQRGVPGSKTYRRSTALADRIGPALEASGMAIIKSLPVPFESLPQYSGDQIREVVWQVAETNFRFEFCALDRRASRKDRLDDVKNCFAGHMLIGAPLEMSQRGWAAPAIEERHRYVKRTATLMLDWVTKCDRPGIIRRVAVPVSWSPSQMQELETAVCRFYTQAFWEYFSRAAIVPLRLDHDIEKEDGQL</sequence>
<protein>
    <submittedName>
        <fullName evidence="2">Uncharacterized protein</fullName>
    </submittedName>
</protein>
<feature type="region of interest" description="Disordered" evidence="1">
    <location>
        <begin position="368"/>
        <end position="398"/>
    </location>
</feature>